<evidence type="ECO:0000256" key="1">
    <source>
        <dbReference type="SAM" id="Coils"/>
    </source>
</evidence>
<evidence type="ECO:0000313" key="2">
    <source>
        <dbReference type="EMBL" id="TNB56375.1"/>
    </source>
</evidence>
<dbReference type="RefSeq" id="WP_139026856.1">
    <property type="nucleotide sequence ID" value="NZ_CAUWMG010000081.1"/>
</dbReference>
<dbReference type="AlphaFoldDB" id="A0AAX2UHN6"/>
<evidence type="ECO:0000313" key="3">
    <source>
        <dbReference type="Proteomes" id="UP000306813"/>
    </source>
</evidence>
<dbReference type="EMBL" id="VDBS01000055">
    <property type="protein sequence ID" value="TNB56375.1"/>
    <property type="molecule type" value="Genomic_DNA"/>
</dbReference>
<accession>A0AAX2UHN6</accession>
<reference evidence="2 3" key="1">
    <citation type="submission" date="2019-05" db="EMBL/GenBank/DDBJ databases">
        <title>Draft genomes of eight strains of Campylobacter helveticus isolated from cats and a dog in New Zealand.</title>
        <authorList>
            <person name="Bojanic K."/>
            <person name="Midwinter A.C."/>
            <person name="Biggs P.J."/>
            <person name="Acke E."/>
            <person name="Cornelius A.J."/>
            <person name="Marshall J.C."/>
        </authorList>
    </citation>
    <scope>NUCLEOTIDE SEQUENCE [LARGE SCALE GENOMIC DNA]</scope>
    <source>
        <strain evidence="2 3">ACP123b</strain>
    </source>
</reference>
<protein>
    <submittedName>
        <fullName evidence="2">Uncharacterized protein</fullName>
    </submittedName>
</protein>
<name>A0AAX2UHN6_9BACT</name>
<feature type="coiled-coil region" evidence="1">
    <location>
        <begin position="24"/>
        <end position="58"/>
    </location>
</feature>
<dbReference type="Proteomes" id="UP000306813">
    <property type="component" value="Unassembled WGS sequence"/>
</dbReference>
<sequence>MKLNENTKYYDNVKFDDLSDKAQNQILKEKLNQQEEEIEKLKKYLKEYKKSFRSAKELFEKFFVEKKEVHQIPEKEKSIRKHETRYIFYKNVKETPLKYILFKLDQIDSIDIEKDYPDLLLLMEIDNNELKEEIENLEHIDNYLIKEAPFEKTMQEDM</sequence>
<gene>
    <name evidence="2" type="ORF">FDW42_07400</name>
</gene>
<proteinExistence type="predicted"/>
<feature type="coiled-coil region" evidence="1">
    <location>
        <begin position="120"/>
        <end position="147"/>
    </location>
</feature>
<comment type="caution">
    <text evidence="2">The sequence shown here is derived from an EMBL/GenBank/DDBJ whole genome shotgun (WGS) entry which is preliminary data.</text>
</comment>
<keyword evidence="1" id="KW-0175">Coiled coil</keyword>
<organism evidence="2 3">
    <name type="scientific">Campylobacter helveticus</name>
    <dbReference type="NCBI Taxonomy" id="28898"/>
    <lineage>
        <taxon>Bacteria</taxon>
        <taxon>Pseudomonadati</taxon>
        <taxon>Campylobacterota</taxon>
        <taxon>Epsilonproteobacteria</taxon>
        <taxon>Campylobacterales</taxon>
        <taxon>Campylobacteraceae</taxon>
        <taxon>Campylobacter</taxon>
    </lineage>
</organism>